<dbReference type="GO" id="GO:0035999">
    <property type="term" value="P:tetrahydrofolate interconversion"/>
    <property type="evidence" value="ECO:0007669"/>
    <property type="project" value="TreeGrafter"/>
</dbReference>
<dbReference type="AlphaFoldDB" id="A0A942I202"/>
<evidence type="ECO:0000256" key="4">
    <source>
        <dbReference type="RuleBase" id="RU361279"/>
    </source>
</evidence>
<protein>
    <recommendedName>
        <fullName evidence="4">5-formyltetrahydrofolate cyclo-ligase</fullName>
        <ecNumber evidence="4">6.3.3.2</ecNumber>
    </recommendedName>
</protein>
<evidence type="ECO:0000256" key="3">
    <source>
        <dbReference type="ARBA" id="ARBA00022840"/>
    </source>
</evidence>
<comment type="catalytic activity">
    <reaction evidence="4">
        <text>(6S)-5-formyl-5,6,7,8-tetrahydrofolate + ATP = (6R)-5,10-methenyltetrahydrofolate + ADP + phosphate</text>
        <dbReference type="Rhea" id="RHEA:10488"/>
        <dbReference type="ChEBI" id="CHEBI:30616"/>
        <dbReference type="ChEBI" id="CHEBI:43474"/>
        <dbReference type="ChEBI" id="CHEBI:57455"/>
        <dbReference type="ChEBI" id="CHEBI:57457"/>
        <dbReference type="ChEBI" id="CHEBI:456216"/>
        <dbReference type="EC" id="6.3.3.2"/>
    </reaction>
</comment>
<proteinExistence type="inferred from homology"/>
<dbReference type="RefSeq" id="WP_188253086.1">
    <property type="nucleotide sequence ID" value="NZ_JABVCF010000001.1"/>
</dbReference>
<keyword evidence="2 4" id="KW-0547">Nucleotide-binding</keyword>
<dbReference type="GO" id="GO:0030272">
    <property type="term" value="F:5-formyltetrahydrofolate cyclo-ligase activity"/>
    <property type="evidence" value="ECO:0007669"/>
    <property type="project" value="UniProtKB-EC"/>
</dbReference>
<keyword evidence="3 4" id="KW-0067">ATP-binding</keyword>
<accession>A0A942I202</accession>
<organism evidence="5 6">
    <name type="scientific">Pseudaminobacter soli</name>
    <name type="common">ex Zhang et al. 2022</name>
    <dbReference type="NCBI Taxonomy" id="2831468"/>
    <lineage>
        <taxon>Bacteria</taxon>
        <taxon>Pseudomonadati</taxon>
        <taxon>Pseudomonadota</taxon>
        <taxon>Alphaproteobacteria</taxon>
        <taxon>Hyphomicrobiales</taxon>
        <taxon>Phyllobacteriaceae</taxon>
        <taxon>Pseudaminobacter</taxon>
    </lineage>
</organism>
<keyword evidence="5" id="KW-0436">Ligase</keyword>
<dbReference type="EC" id="6.3.3.2" evidence="4"/>
<sequence>MTADDPDEKPGATYASPPCFMHEVEGLAEPTNPADPVLWADVRRWRKAKRERLIAARLEISADRRAEMSARIAEGIDAAIGSPAGKTVSLYWPFRGEPDLRGWMASLVARGGRPALPVVIEKGQPLVFRAYRPGDRLEKGVWNIPIPADGEEVIPDVVIAPVVGVDPGNYRLGYGGGFFDRTLAALPRKPLVIGVGYEMQRIPTIYPQPHDIPMSLIVTEAAGPA</sequence>
<dbReference type="InterPro" id="IPR037171">
    <property type="entry name" value="NagB/RpiA_transferase-like"/>
</dbReference>
<keyword evidence="4" id="KW-0460">Magnesium</keyword>
<reference evidence="5" key="1">
    <citation type="submission" date="2021-04" db="EMBL/GenBank/DDBJ databases">
        <title>Pseudaminobacter soli sp. nov., isolated from paddy soil contaminated by heavy metals.</title>
        <authorList>
            <person name="Zhang K."/>
        </authorList>
    </citation>
    <scope>NUCLEOTIDE SEQUENCE</scope>
    <source>
        <strain evidence="5">19-2017</strain>
    </source>
</reference>
<comment type="caution">
    <text evidence="5">The sequence shown here is derived from an EMBL/GenBank/DDBJ whole genome shotgun (WGS) entry which is preliminary data.</text>
</comment>
<keyword evidence="4" id="KW-0479">Metal-binding</keyword>
<dbReference type="Gene3D" id="3.40.50.10420">
    <property type="entry name" value="NagB/RpiA/CoA transferase-like"/>
    <property type="match status" value="1"/>
</dbReference>
<evidence type="ECO:0000313" key="5">
    <source>
        <dbReference type="EMBL" id="MBS3647569.1"/>
    </source>
</evidence>
<dbReference type="NCBIfam" id="TIGR02727">
    <property type="entry name" value="MTHFS_bact"/>
    <property type="match status" value="1"/>
</dbReference>
<evidence type="ECO:0000313" key="6">
    <source>
        <dbReference type="Proteomes" id="UP000680348"/>
    </source>
</evidence>
<dbReference type="InterPro" id="IPR002698">
    <property type="entry name" value="FTHF_cligase"/>
</dbReference>
<evidence type="ECO:0000256" key="2">
    <source>
        <dbReference type="ARBA" id="ARBA00022741"/>
    </source>
</evidence>
<dbReference type="GO" id="GO:0005524">
    <property type="term" value="F:ATP binding"/>
    <property type="evidence" value="ECO:0007669"/>
    <property type="project" value="UniProtKB-KW"/>
</dbReference>
<dbReference type="PANTHER" id="PTHR23407">
    <property type="entry name" value="ATPASE INHIBITOR/5-FORMYLTETRAHYDROFOLATE CYCLO-LIGASE"/>
    <property type="match status" value="1"/>
</dbReference>
<evidence type="ECO:0000256" key="1">
    <source>
        <dbReference type="ARBA" id="ARBA00010638"/>
    </source>
</evidence>
<dbReference type="GO" id="GO:0046872">
    <property type="term" value="F:metal ion binding"/>
    <property type="evidence" value="ECO:0007669"/>
    <property type="project" value="UniProtKB-KW"/>
</dbReference>
<comment type="cofactor">
    <cofactor evidence="4">
        <name>Mg(2+)</name>
        <dbReference type="ChEBI" id="CHEBI:18420"/>
    </cofactor>
</comment>
<comment type="similarity">
    <text evidence="1 4">Belongs to the 5-formyltetrahydrofolate cyclo-ligase family.</text>
</comment>
<dbReference type="EMBL" id="JAGWCR010000001">
    <property type="protein sequence ID" value="MBS3647569.1"/>
    <property type="molecule type" value="Genomic_DNA"/>
</dbReference>
<dbReference type="PANTHER" id="PTHR23407:SF1">
    <property type="entry name" value="5-FORMYLTETRAHYDROFOLATE CYCLO-LIGASE"/>
    <property type="match status" value="1"/>
</dbReference>
<dbReference type="SUPFAM" id="SSF100950">
    <property type="entry name" value="NagB/RpiA/CoA transferase-like"/>
    <property type="match status" value="1"/>
</dbReference>
<dbReference type="GO" id="GO:0009396">
    <property type="term" value="P:folic acid-containing compound biosynthetic process"/>
    <property type="evidence" value="ECO:0007669"/>
    <property type="project" value="TreeGrafter"/>
</dbReference>
<dbReference type="Pfam" id="PF01812">
    <property type="entry name" value="5-FTHF_cyc-lig"/>
    <property type="match status" value="1"/>
</dbReference>
<keyword evidence="6" id="KW-1185">Reference proteome</keyword>
<name>A0A942I202_9HYPH</name>
<dbReference type="InterPro" id="IPR024185">
    <property type="entry name" value="FTHF_cligase-like_sf"/>
</dbReference>
<gene>
    <name evidence="5" type="ORF">KEU06_02870</name>
</gene>
<dbReference type="Proteomes" id="UP000680348">
    <property type="component" value="Unassembled WGS sequence"/>
</dbReference>